<evidence type="ECO:0000313" key="9">
    <source>
        <dbReference type="Proteomes" id="UP000275368"/>
    </source>
</evidence>
<evidence type="ECO:0000256" key="7">
    <source>
        <dbReference type="RuleBase" id="RU363032"/>
    </source>
</evidence>
<dbReference type="RefSeq" id="WP_125653540.1">
    <property type="nucleotide sequence ID" value="NZ_AP019308.1"/>
</dbReference>
<feature type="transmembrane region" description="Helical" evidence="7">
    <location>
        <begin position="72"/>
        <end position="93"/>
    </location>
</feature>
<dbReference type="Proteomes" id="UP000275368">
    <property type="component" value="Chromosome"/>
</dbReference>
<dbReference type="GO" id="GO:0055085">
    <property type="term" value="P:transmembrane transport"/>
    <property type="evidence" value="ECO:0007669"/>
    <property type="project" value="InterPro"/>
</dbReference>
<proteinExistence type="inferred from homology"/>
<dbReference type="GO" id="GO:0005886">
    <property type="term" value="C:plasma membrane"/>
    <property type="evidence" value="ECO:0007669"/>
    <property type="project" value="UniProtKB-SubCell"/>
</dbReference>
<keyword evidence="9" id="KW-1185">Reference proteome</keyword>
<dbReference type="SUPFAM" id="SSF161098">
    <property type="entry name" value="MetI-like"/>
    <property type="match status" value="1"/>
</dbReference>
<dbReference type="InterPro" id="IPR051393">
    <property type="entry name" value="ABC_transporter_permease"/>
</dbReference>
<dbReference type="PANTHER" id="PTHR30193:SF37">
    <property type="entry name" value="INNER MEMBRANE ABC TRANSPORTER PERMEASE PROTEIN YCJO"/>
    <property type="match status" value="1"/>
</dbReference>
<feature type="transmembrane region" description="Helical" evidence="7">
    <location>
        <begin position="105"/>
        <end position="125"/>
    </location>
</feature>
<keyword evidence="2 7" id="KW-0813">Transport</keyword>
<protein>
    <submittedName>
        <fullName evidence="8">Sugar ABC transporter permease</fullName>
    </submittedName>
</protein>
<accession>A0A3G9ILR5</accession>
<reference evidence="8 9" key="1">
    <citation type="submission" date="2018-11" db="EMBL/GenBank/DDBJ databases">
        <title>Complete genome sequence of Paenibacillus baekrokdamisoli strain KCTC 33723.</title>
        <authorList>
            <person name="Kang S.W."/>
            <person name="Lee K.C."/>
            <person name="Kim K.K."/>
            <person name="Kim J.S."/>
            <person name="Kim D.S."/>
            <person name="Ko S.H."/>
            <person name="Yang S.H."/>
            <person name="Lee J.S."/>
        </authorList>
    </citation>
    <scope>NUCLEOTIDE SEQUENCE [LARGE SCALE GENOMIC DNA]</scope>
    <source>
        <strain evidence="8 9">KCTC 33723</strain>
    </source>
</reference>
<evidence type="ECO:0000256" key="3">
    <source>
        <dbReference type="ARBA" id="ARBA00022475"/>
    </source>
</evidence>
<keyword evidence="6 7" id="KW-0472">Membrane</keyword>
<dbReference type="Pfam" id="PF00528">
    <property type="entry name" value="BPD_transp_1"/>
    <property type="match status" value="1"/>
</dbReference>
<evidence type="ECO:0000256" key="1">
    <source>
        <dbReference type="ARBA" id="ARBA00004651"/>
    </source>
</evidence>
<feature type="transmembrane region" description="Helical" evidence="7">
    <location>
        <begin position="260"/>
        <end position="280"/>
    </location>
</feature>
<organism evidence="8 9">
    <name type="scientific">Paenibacillus baekrokdamisoli</name>
    <dbReference type="NCBI Taxonomy" id="1712516"/>
    <lineage>
        <taxon>Bacteria</taxon>
        <taxon>Bacillati</taxon>
        <taxon>Bacillota</taxon>
        <taxon>Bacilli</taxon>
        <taxon>Bacillales</taxon>
        <taxon>Paenibacillaceae</taxon>
        <taxon>Paenibacillus</taxon>
    </lineage>
</organism>
<evidence type="ECO:0000256" key="2">
    <source>
        <dbReference type="ARBA" id="ARBA00022448"/>
    </source>
</evidence>
<evidence type="ECO:0000256" key="5">
    <source>
        <dbReference type="ARBA" id="ARBA00022989"/>
    </source>
</evidence>
<dbReference type="CDD" id="cd06261">
    <property type="entry name" value="TM_PBP2"/>
    <property type="match status" value="1"/>
</dbReference>
<dbReference type="PANTHER" id="PTHR30193">
    <property type="entry name" value="ABC TRANSPORTER PERMEASE PROTEIN"/>
    <property type="match status" value="1"/>
</dbReference>
<evidence type="ECO:0000256" key="4">
    <source>
        <dbReference type="ARBA" id="ARBA00022692"/>
    </source>
</evidence>
<feature type="transmembrane region" description="Helical" evidence="7">
    <location>
        <begin position="7"/>
        <end position="28"/>
    </location>
</feature>
<dbReference type="Gene3D" id="1.10.3720.10">
    <property type="entry name" value="MetI-like"/>
    <property type="match status" value="1"/>
</dbReference>
<evidence type="ECO:0000256" key="6">
    <source>
        <dbReference type="ARBA" id="ARBA00023136"/>
    </source>
</evidence>
<dbReference type="KEGG" id="pbk:Back11_04970"/>
<gene>
    <name evidence="8" type="primary">msmF_2</name>
    <name evidence="8" type="ORF">Back11_04970</name>
</gene>
<dbReference type="PROSITE" id="PS50928">
    <property type="entry name" value="ABC_TM1"/>
    <property type="match status" value="1"/>
</dbReference>
<comment type="similarity">
    <text evidence="7">Belongs to the binding-protein-dependent transport system permease family.</text>
</comment>
<name>A0A3G9ILR5_9BACL</name>
<sequence>MKPNRRLFWWGAGFLMPSMIIFALFVYYPFTSSLYYSLTDWNGITKPNFVGISNYKDFFEDGMVMHGLMNTFYITLFVMIISNPISLILALLLNRPLKSRGFLRSAFYLPSIISLVVISIVWGNILQYEGVMNTLLHRFGLDTWIQDWLGSSKSAMLSIVAISVWQFTGYGAVIYLAGLQSIPVDIYEASKIDGASGWSLFSRITFPLLMPSVTICTFLGLVGGLKFFDLPFILTNGGPGDSTTTLSMVIFKIAFSFSKYGYATAAGVLFMCLIIIVTTIQLRITRKREVEY</sequence>
<dbReference type="AlphaFoldDB" id="A0A3G9ILR5"/>
<dbReference type="InterPro" id="IPR000515">
    <property type="entry name" value="MetI-like"/>
</dbReference>
<feature type="transmembrane region" description="Helical" evidence="7">
    <location>
        <begin position="200"/>
        <end position="222"/>
    </location>
</feature>
<keyword evidence="5 7" id="KW-1133">Transmembrane helix</keyword>
<dbReference type="InterPro" id="IPR035906">
    <property type="entry name" value="MetI-like_sf"/>
</dbReference>
<feature type="transmembrane region" description="Helical" evidence="7">
    <location>
        <begin position="155"/>
        <end position="179"/>
    </location>
</feature>
<keyword evidence="3" id="KW-1003">Cell membrane</keyword>
<comment type="subcellular location">
    <subcellularLocation>
        <location evidence="1 7">Cell membrane</location>
        <topology evidence="1 7">Multi-pass membrane protein</topology>
    </subcellularLocation>
</comment>
<dbReference type="OrthoDB" id="5174895at2"/>
<keyword evidence="4 7" id="KW-0812">Transmembrane</keyword>
<evidence type="ECO:0000313" key="8">
    <source>
        <dbReference type="EMBL" id="BBH19152.1"/>
    </source>
</evidence>
<dbReference type="EMBL" id="AP019308">
    <property type="protein sequence ID" value="BBH19152.1"/>
    <property type="molecule type" value="Genomic_DNA"/>
</dbReference>